<gene>
    <name evidence="6" type="ORF">CANTADRAFT_27708</name>
</gene>
<keyword evidence="5" id="KW-0539">Nucleus</keyword>
<dbReference type="AlphaFoldDB" id="A0A1E4SB29"/>
<evidence type="ECO:0000256" key="4">
    <source>
        <dbReference type="ARBA" id="ARBA00023163"/>
    </source>
</evidence>
<proteinExistence type="inferred from homology"/>
<dbReference type="STRING" id="984487.A0A1E4SB29"/>
<dbReference type="GO" id="GO:0006302">
    <property type="term" value="P:double-strand break repair"/>
    <property type="evidence" value="ECO:0007669"/>
    <property type="project" value="EnsemblFungi"/>
</dbReference>
<dbReference type="GO" id="GO:0006337">
    <property type="term" value="P:nucleosome disassembly"/>
    <property type="evidence" value="ECO:0007669"/>
    <property type="project" value="EnsemblFungi"/>
</dbReference>
<sequence length="357" mass="41401">MSALSYDSSSFYVQGLATSISKRLFNDPDNSLVLNIAPTGRQAKRNAQQINYSEEYVDDFDFEDTPSSSILKNTSSTQQQSNIQKYTPARNTIHIKDLEDEHRISELVHKTDTLIPIKISLENPNSTHKVVDFFMWNLNETLITPQQFSEILCTDLELPNSMQQQVAESIIQQIEDYNYVSNLQLPLGNPCVIIVDLSVNLNKQLYQDKFEWDLAQSEVTPEQFAHIVVSDLGLSLEFKPAISHSLHEILIRVKKEIIDGSYNNEIHNLHLLRGLIFESGIRIATEASVQNGNDHWEPVVEMLSQAEIEKRENERIRNMRRLKRENMRRDYDDFSSKRRQTASRRRYDELEGTWRNL</sequence>
<dbReference type="RefSeq" id="XP_020061798.1">
    <property type="nucleotide sequence ID" value="XM_020208192.1"/>
</dbReference>
<evidence type="ECO:0000256" key="1">
    <source>
        <dbReference type="ARBA" id="ARBA00004123"/>
    </source>
</evidence>
<keyword evidence="7" id="KW-1185">Reference proteome</keyword>
<name>A0A1E4SB29_9ASCO</name>
<dbReference type="GO" id="GO:0006368">
    <property type="term" value="P:transcription elongation by RNA polymerase II"/>
    <property type="evidence" value="ECO:0007669"/>
    <property type="project" value="EnsemblFungi"/>
</dbReference>
<organism evidence="6 7">
    <name type="scientific">Suhomyces tanzawaensis NRRL Y-17324</name>
    <dbReference type="NCBI Taxonomy" id="984487"/>
    <lineage>
        <taxon>Eukaryota</taxon>
        <taxon>Fungi</taxon>
        <taxon>Dikarya</taxon>
        <taxon>Ascomycota</taxon>
        <taxon>Saccharomycotina</taxon>
        <taxon>Pichiomycetes</taxon>
        <taxon>Debaryomycetaceae</taxon>
        <taxon>Suhomyces</taxon>
    </lineage>
</organism>
<accession>A0A1E4SB29</accession>
<evidence type="ECO:0000256" key="5">
    <source>
        <dbReference type="ARBA" id="ARBA00023242"/>
    </source>
</evidence>
<dbReference type="GO" id="GO:0000086">
    <property type="term" value="P:G2/M transition of mitotic cell cycle"/>
    <property type="evidence" value="ECO:0007669"/>
    <property type="project" value="EnsemblFungi"/>
</dbReference>
<dbReference type="GO" id="GO:0016586">
    <property type="term" value="C:RSC-type complex"/>
    <property type="evidence" value="ECO:0007669"/>
    <property type="project" value="EnsemblFungi"/>
</dbReference>
<dbReference type="InterPro" id="IPR006939">
    <property type="entry name" value="SNF5"/>
</dbReference>
<keyword evidence="3" id="KW-0805">Transcription regulation</keyword>
<protein>
    <submittedName>
        <fullName evidence="6">Chromatin structure remodeling complex protein SFH1</fullName>
    </submittedName>
</protein>
<evidence type="ECO:0000256" key="3">
    <source>
        <dbReference type="ARBA" id="ARBA00023015"/>
    </source>
</evidence>
<reference evidence="7" key="1">
    <citation type="submission" date="2016-05" db="EMBL/GenBank/DDBJ databases">
        <title>Comparative genomics of biotechnologically important yeasts.</title>
        <authorList>
            <consortium name="DOE Joint Genome Institute"/>
            <person name="Riley R."/>
            <person name="Haridas S."/>
            <person name="Wolfe K.H."/>
            <person name="Lopes M.R."/>
            <person name="Hittinger C.T."/>
            <person name="Goker M."/>
            <person name="Salamov A."/>
            <person name="Wisecaver J."/>
            <person name="Long T.M."/>
            <person name="Aerts A.L."/>
            <person name="Barry K."/>
            <person name="Choi C."/>
            <person name="Clum A."/>
            <person name="Coughlan A.Y."/>
            <person name="Deshpande S."/>
            <person name="Douglass A.P."/>
            <person name="Hanson S.J."/>
            <person name="Klenk H.-P."/>
            <person name="Labutti K."/>
            <person name="Lapidus A."/>
            <person name="Lindquist E."/>
            <person name="Lipzen A."/>
            <person name="Meier-Kolthoff J.P."/>
            <person name="Ohm R.A."/>
            <person name="Otillar R.P."/>
            <person name="Pangilinan J."/>
            <person name="Peng Y."/>
            <person name="Rokas A."/>
            <person name="Rosa C.A."/>
            <person name="Scheuner C."/>
            <person name="Sibirny A.A."/>
            <person name="Slot J.C."/>
            <person name="Stielow J.B."/>
            <person name="Sun H."/>
            <person name="Kurtzman C.P."/>
            <person name="Blackwell M."/>
            <person name="Grigoriev I.V."/>
            <person name="Jeffries T.W."/>
        </authorList>
    </citation>
    <scope>NUCLEOTIDE SEQUENCE [LARGE SCALE GENOMIC DNA]</scope>
    <source>
        <strain evidence="7">NRRL Y-17324</strain>
    </source>
</reference>
<dbReference type="GO" id="GO:0031491">
    <property type="term" value="F:nucleosome binding"/>
    <property type="evidence" value="ECO:0007669"/>
    <property type="project" value="EnsemblFungi"/>
</dbReference>
<dbReference type="EMBL" id="KV453918">
    <property type="protein sequence ID" value="ODV76676.1"/>
    <property type="molecule type" value="Genomic_DNA"/>
</dbReference>
<dbReference type="GO" id="GO:0033262">
    <property type="term" value="P:regulation of nuclear cell cycle DNA replication"/>
    <property type="evidence" value="ECO:0007669"/>
    <property type="project" value="EnsemblFungi"/>
</dbReference>
<comment type="similarity">
    <text evidence="2">Belongs to the SNF5 family.</text>
</comment>
<dbReference type="PANTHER" id="PTHR10019">
    <property type="entry name" value="SNF5"/>
    <property type="match status" value="1"/>
</dbReference>
<evidence type="ECO:0000313" key="7">
    <source>
        <dbReference type="Proteomes" id="UP000094285"/>
    </source>
</evidence>
<dbReference type="OrthoDB" id="10258327at2759"/>
<dbReference type="GO" id="GO:0007059">
    <property type="term" value="P:chromosome segregation"/>
    <property type="evidence" value="ECO:0007669"/>
    <property type="project" value="EnsemblFungi"/>
</dbReference>
<keyword evidence="4" id="KW-0804">Transcription</keyword>
<dbReference type="GO" id="GO:0000228">
    <property type="term" value="C:nuclear chromosome"/>
    <property type="evidence" value="ECO:0007669"/>
    <property type="project" value="InterPro"/>
</dbReference>
<dbReference type="GeneID" id="30982329"/>
<evidence type="ECO:0000256" key="2">
    <source>
        <dbReference type="ARBA" id="ARBA00010239"/>
    </source>
</evidence>
<dbReference type="Pfam" id="PF04855">
    <property type="entry name" value="SNF5"/>
    <property type="match status" value="2"/>
</dbReference>
<evidence type="ECO:0000313" key="6">
    <source>
        <dbReference type="EMBL" id="ODV76676.1"/>
    </source>
</evidence>
<comment type="subcellular location">
    <subcellularLocation>
        <location evidence="1">Nucleus</location>
    </subcellularLocation>
</comment>
<dbReference type="GO" id="GO:0034080">
    <property type="term" value="P:CENP-A containing chromatin assembly"/>
    <property type="evidence" value="ECO:0007669"/>
    <property type="project" value="EnsemblFungi"/>
</dbReference>
<dbReference type="Proteomes" id="UP000094285">
    <property type="component" value="Unassembled WGS sequence"/>
</dbReference>